<evidence type="ECO:0000259" key="2">
    <source>
        <dbReference type="Pfam" id="PF01243"/>
    </source>
</evidence>
<protein>
    <submittedName>
        <fullName evidence="3">PPOX class F420-dependent oxidoreductase</fullName>
        <ecNumber evidence="3">1.-.-.-</ecNumber>
    </submittedName>
</protein>
<sequence>MTTAPALAALGDEKFVSLTTFRRSGVGVPTPVWVGREGDALVVTTPAGSGKVKRLRNDDRVEIRPCSRRGVVADGAPRITAAAQLVEGPEAMRRLDAVLKPKYGAEYRVVMLIEKIMRRGHTDRVMLRITSV</sequence>
<organism evidence="3">
    <name type="scientific">Pedococcus sp. KACC 23699</name>
    <dbReference type="NCBI Taxonomy" id="3149228"/>
    <lineage>
        <taxon>Bacteria</taxon>
        <taxon>Bacillati</taxon>
        <taxon>Actinomycetota</taxon>
        <taxon>Actinomycetes</taxon>
        <taxon>Micrococcales</taxon>
        <taxon>Intrasporangiaceae</taxon>
        <taxon>Pedococcus</taxon>
    </lineage>
</organism>
<dbReference type="PANTHER" id="PTHR35176">
    <property type="entry name" value="HEME OXYGENASE HI_0854-RELATED"/>
    <property type="match status" value="1"/>
</dbReference>
<dbReference type="GO" id="GO:0005829">
    <property type="term" value="C:cytosol"/>
    <property type="evidence" value="ECO:0007669"/>
    <property type="project" value="TreeGrafter"/>
</dbReference>
<dbReference type="InterPro" id="IPR019965">
    <property type="entry name" value="PPOX_F420-dep_Rv2061_put"/>
</dbReference>
<dbReference type="GO" id="GO:0016627">
    <property type="term" value="F:oxidoreductase activity, acting on the CH-CH group of donors"/>
    <property type="evidence" value="ECO:0007669"/>
    <property type="project" value="TreeGrafter"/>
</dbReference>
<dbReference type="AlphaFoldDB" id="A0AAU7JUX8"/>
<accession>A0AAU7JUX8</accession>
<dbReference type="Pfam" id="PF01243">
    <property type="entry name" value="PNPOx_N"/>
    <property type="match status" value="1"/>
</dbReference>
<keyword evidence="1 3" id="KW-0560">Oxidoreductase</keyword>
<dbReference type="Gene3D" id="2.30.110.10">
    <property type="entry name" value="Electron Transport, Fmn-binding Protein, Chain A"/>
    <property type="match status" value="1"/>
</dbReference>
<reference evidence="3" key="1">
    <citation type="submission" date="2024-05" db="EMBL/GenBank/DDBJ databases">
        <authorList>
            <person name="Kim S."/>
            <person name="Heo J."/>
            <person name="Choi H."/>
            <person name="Choi Y."/>
            <person name="Kwon S.-W."/>
            <person name="Kim Y."/>
        </authorList>
    </citation>
    <scope>NUCLEOTIDE SEQUENCE</scope>
    <source>
        <strain evidence="3">KACC 23699</strain>
    </source>
</reference>
<dbReference type="PANTHER" id="PTHR35176:SF11">
    <property type="entry name" value="PYRIDOXAMINE 5'-PHOSPHATE OXIDASE FAMILY PROTEIN"/>
    <property type="match status" value="1"/>
</dbReference>
<dbReference type="EMBL" id="CP157483">
    <property type="protein sequence ID" value="XBO44263.1"/>
    <property type="molecule type" value="Genomic_DNA"/>
</dbReference>
<feature type="domain" description="Pyridoxamine 5'-phosphate oxidase N-terminal" evidence="2">
    <location>
        <begin position="8"/>
        <end position="129"/>
    </location>
</feature>
<dbReference type="InterPro" id="IPR011576">
    <property type="entry name" value="Pyridox_Oxase_N"/>
</dbReference>
<dbReference type="NCBIfam" id="TIGR03666">
    <property type="entry name" value="Rv2061_F420"/>
    <property type="match status" value="1"/>
</dbReference>
<dbReference type="SUPFAM" id="SSF50475">
    <property type="entry name" value="FMN-binding split barrel"/>
    <property type="match status" value="1"/>
</dbReference>
<dbReference type="InterPro" id="IPR052019">
    <property type="entry name" value="F420H2_bilvrd_red/Heme_oxyg"/>
</dbReference>
<dbReference type="GO" id="GO:0070967">
    <property type="term" value="F:coenzyme F420 binding"/>
    <property type="evidence" value="ECO:0007669"/>
    <property type="project" value="TreeGrafter"/>
</dbReference>
<dbReference type="EC" id="1.-.-.-" evidence="3"/>
<dbReference type="RefSeq" id="WP_406831753.1">
    <property type="nucleotide sequence ID" value="NZ_CP157483.1"/>
</dbReference>
<name>A0AAU7JUX8_9MICO</name>
<proteinExistence type="predicted"/>
<evidence type="ECO:0000256" key="1">
    <source>
        <dbReference type="ARBA" id="ARBA00023002"/>
    </source>
</evidence>
<gene>
    <name evidence="3" type="ORF">ABEG17_02750</name>
</gene>
<dbReference type="InterPro" id="IPR012349">
    <property type="entry name" value="Split_barrel_FMN-bd"/>
</dbReference>
<evidence type="ECO:0000313" key="3">
    <source>
        <dbReference type="EMBL" id="XBO44263.1"/>
    </source>
</evidence>